<dbReference type="AlphaFoldDB" id="A0A371B742"/>
<dbReference type="Pfam" id="PF07835">
    <property type="entry name" value="COX4_pro_2"/>
    <property type="match status" value="1"/>
</dbReference>
<feature type="transmembrane region" description="Helical" evidence="1">
    <location>
        <begin position="39"/>
        <end position="72"/>
    </location>
</feature>
<feature type="transmembrane region" description="Helical" evidence="1">
    <location>
        <begin position="78"/>
        <end position="96"/>
    </location>
</feature>
<sequence>MADHGPVEYATATGNDYPAHEQTYESFIKYSFDGTIHVINLLLALTVGGVLGHWLTAIPVFLIAILGLVVALGSGSKTPSYVAFILSFLIFGFTALS</sequence>
<dbReference type="EMBL" id="QRGO01000001">
    <property type="protein sequence ID" value="RDV03374.1"/>
    <property type="molecule type" value="Genomic_DNA"/>
</dbReference>
<name>A0A371B742_9BRAD</name>
<feature type="domain" description="Cytochrome c oxidase subunit IV bacterial aa3 type" evidence="2">
    <location>
        <begin position="4"/>
        <end position="46"/>
    </location>
</feature>
<keyword evidence="1" id="KW-0812">Transmembrane</keyword>
<dbReference type="RefSeq" id="WP_115515399.1">
    <property type="nucleotide sequence ID" value="NZ_QRGO01000001.1"/>
</dbReference>
<evidence type="ECO:0000313" key="3">
    <source>
        <dbReference type="EMBL" id="RDV03374.1"/>
    </source>
</evidence>
<keyword evidence="4" id="KW-1185">Reference proteome</keyword>
<evidence type="ECO:0000313" key="4">
    <source>
        <dbReference type="Proteomes" id="UP000263993"/>
    </source>
</evidence>
<dbReference type="InterPro" id="IPR036596">
    <property type="entry name" value="Cyt-C_aa3_sf"/>
</dbReference>
<keyword evidence="1" id="KW-1133">Transmembrane helix</keyword>
<dbReference type="SUPFAM" id="SSF81469">
    <property type="entry name" value="Bacterial aa3 type cytochrome c oxidase subunit IV"/>
    <property type="match status" value="1"/>
</dbReference>
<organism evidence="3 4">
    <name type="scientific">Undibacter mobilis</name>
    <dbReference type="NCBI Taxonomy" id="2292256"/>
    <lineage>
        <taxon>Bacteria</taxon>
        <taxon>Pseudomonadati</taxon>
        <taxon>Pseudomonadota</taxon>
        <taxon>Alphaproteobacteria</taxon>
        <taxon>Hyphomicrobiales</taxon>
        <taxon>Nitrobacteraceae</taxon>
        <taxon>Undibacter</taxon>
    </lineage>
</organism>
<dbReference type="Gene3D" id="1.20.5.160">
    <property type="entry name" value="Bacterial aa3 type cytochrome c oxidase subunit IV"/>
    <property type="match status" value="1"/>
</dbReference>
<keyword evidence="1" id="KW-0472">Membrane</keyword>
<comment type="caution">
    <text evidence="3">The sequence shown here is derived from an EMBL/GenBank/DDBJ whole genome shotgun (WGS) entry which is preliminary data.</text>
</comment>
<evidence type="ECO:0000256" key="1">
    <source>
        <dbReference type="SAM" id="Phobius"/>
    </source>
</evidence>
<reference evidence="4" key="1">
    <citation type="submission" date="2018-08" db="EMBL/GenBank/DDBJ databases">
        <authorList>
            <person name="Kim S.-J."/>
            <person name="Jung G.-Y."/>
        </authorList>
    </citation>
    <scope>NUCLEOTIDE SEQUENCE [LARGE SCALE GENOMIC DNA]</scope>
    <source>
        <strain evidence="4">GY_H</strain>
    </source>
</reference>
<accession>A0A371B742</accession>
<proteinExistence type="predicted"/>
<dbReference type="InterPro" id="IPR012422">
    <property type="entry name" value="Cyt_c_oxidase_su4_bac-aa3"/>
</dbReference>
<dbReference type="OrthoDB" id="9812071at2"/>
<protein>
    <submittedName>
        <fullName evidence="3">Aa3-type cytochrome c oxidase subunit IV</fullName>
    </submittedName>
</protein>
<gene>
    <name evidence="3" type="ORF">DXH78_01480</name>
</gene>
<evidence type="ECO:0000259" key="2">
    <source>
        <dbReference type="Pfam" id="PF07835"/>
    </source>
</evidence>
<dbReference type="Proteomes" id="UP000263993">
    <property type="component" value="Unassembled WGS sequence"/>
</dbReference>